<evidence type="ECO:0000313" key="2">
    <source>
        <dbReference type="Proteomes" id="UP000194127"/>
    </source>
</evidence>
<proteinExistence type="predicted"/>
<accession>A0A1X6MK52</accession>
<dbReference type="GeneID" id="36332304"/>
<reference evidence="1 2" key="1">
    <citation type="submission" date="2017-04" db="EMBL/GenBank/DDBJ databases">
        <title>Genome Sequence of the Model Brown-Rot Fungus Postia placenta SB12.</title>
        <authorList>
            <consortium name="DOE Joint Genome Institute"/>
            <person name="Gaskell J."/>
            <person name="Kersten P."/>
            <person name="Larrondo L.F."/>
            <person name="Canessa P."/>
            <person name="Martinez D."/>
            <person name="Hibbett D."/>
            <person name="Schmoll M."/>
            <person name="Kubicek C.P."/>
            <person name="Martinez A.T."/>
            <person name="Yadav J."/>
            <person name="Master E."/>
            <person name="Magnuson J.K."/>
            <person name="James T."/>
            <person name="Yaver D."/>
            <person name="Berka R."/>
            <person name="Labutti K."/>
            <person name="Lipzen A."/>
            <person name="Aerts A."/>
            <person name="Barry K."/>
            <person name="Henrissat B."/>
            <person name="Blanchette R."/>
            <person name="Grigoriev I."/>
            <person name="Cullen D."/>
        </authorList>
    </citation>
    <scope>NUCLEOTIDE SEQUENCE [LARGE SCALE GENOMIC DNA]</scope>
    <source>
        <strain evidence="1 2">MAD-698-R-SB12</strain>
    </source>
</reference>
<sequence>MTSFDHLHLPPGAFLGCTLDARPDAHGLLMEYIWRTIVGQIFLSLIAITGAKLAACLSVDYSFRTQQLPILYCMAVTYVLDAWASKVIEQFTSSHVVPDMKKTIAAVFKTTVCRLTTHYYREVSERLGAQVAEGDIRALCVRLFPDLLKGIYNDLLFPQSAPTILAFGCAYAHAAAVSGVAKPLVDLFQSVCTKLDPGWYSENTAMSESVRILEEDKAVLSALPHIHKYADHVNVREVVIAPIISADAWTQWTEELQAQNLSTSHFDSIAITFPEIGIL</sequence>
<dbReference type="AlphaFoldDB" id="A0A1X6MK52"/>
<organism evidence="1 2">
    <name type="scientific">Postia placenta MAD-698-R-SB12</name>
    <dbReference type="NCBI Taxonomy" id="670580"/>
    <lineage>
        <taxon>Eukaryota</taxon>
        <taxon>Fungi</taxon>
        <taxon>Dikarya</taxon>
        <taxon>Basidiomycota</taxon>
        <taxon>Agaricomycotina</taxon>
        <taxon>Agaricomycetes</taxon>
        <taxon>Polyporales</taxon>
        <taxon>Adustoporiaceae</taxon>
        <taxon>Rhodonia</taxon>
    </lineage>
</organism>
<dbReference type="RefSeq" id="XP_024333558.1">
    <property type="nucleotide sequence ID" value="XM_024487355.1"/>
</dbReference>
<dbReference type="OrthoDB" id="538336at2759"/>
<evidence type="ECO:0000313" key="1">
    <source>
        <dbReference type="EMBL" id="OSX56764.1"/>
    </source>
</evidence>
<gene>
    <name evidence="1" type="ORF">POSPLADRAFT_1158746</name>
</gene>
<dbReference type="EMBL" id="KZ110611">
    <property type="protein sequence ID" value="OSX56764.1"/>
    <property type="molecule type" value="Genomic_DNA"/>
</dbReference>
<name>A0A1X6MK52_9APHY</name>
<dbReference type="STRING" id="670580.A0A1X6MK52"/>
<keyword evidence="2" id="KW-1185">Reference proteome</keyword>
<dbReference type="Proteomes" id="UP000194127">
    <property type="component" value="Unassembled WGS sequence"/>
</dbReference>
<protein>
    <submittedName>
        <fullName evidence="1">Uncharacterized protein</fullName>
    </submittedName>
</protein>